<proteinExistence type="predicted"/>
<reference evidence="1" key="1">
    <citation type="submission" date="2022-08" db="EMBL/GenBank/DDBJ databases">
        <authorList>
            <consortium name="DOE Joint Genome Institute"/>
            <person name="Min B."/>
            <person name="Riley R."/>
            <person name="Sierra-Patev S."/>
            <person name="Naranjo-Ortiz M."/>
            <person name="Looney B."/>
            <person name="Konkel Z."/>
            <person name="Slot J.C."/>
            <person name="Sakamoto Y."/>
            <person name="Steenwyk J.L."/>
            <person name="Rokas A."/>
            <person name="Carro J."/>
            <person name="Camarero S."/>
            <person name="Ferreira P."/>
            <person name="Molpeceres G."/>
            <person name="Ruiz-Duenas F.J."/>
            <person name="Serrano A."/>
            <person name="Henrissat B."/>
            <person name="Drula E."/>
            <person name="Hughes K.W."/>
            <person name="Mata J.L."/>
            <person name="Ishikawa N.K."/>
            <person name="Vargas-Isla R."/>
            <person name="Ushijima S."/>
            <person name="Smith C.A."/>
            <person name="Ahrendt S."/>
            <person name="Andreopoulos W."/>
            <person name="He G."/>
            <person name="Labutti K."/>
            <person name="Lipzen A."/>
            <person name="Ng V."/>
            <person name="Sandor L."/>
            <person name="Barry K."/>
            <person name="Martinez A.T."/>
            <person name="Xiao Y."/>
            <person name="Gibbons J.G."/>
            <person name="Terashima K."/>
            <person name="Hibbett D.S."/>
            <person name="Grigoriev I.V."/>
        </authorList>
    </citation>
    <scope>NUCLEOTIDE SEQUENCE</scope>
    <source>
        <strain evidence="1">Sp2 HRB7682 ss15</strain>
    </source>
</reference>
<protein>
    <submittedName>
        <fullName evidence="1">Uncharacterized protein</fullName>
    </submittedName>
</protein>
<accession>A0A9W9AYI8</accession>
<sequence length="70" mass="7551">DFHMELHCSEEFQLTAPTGVVASDIGGSTIHSEATLRVTHSRIKADTMGGQKICTALEKSFAPLKTLVVH</sequence>
<evidence type="ECO:0000313" key="1">
    <source>
        <dbReference type="EMBL" id="KAJ4492061.1"/>
    </source>
</evidence>
<feature type="non-terminal residue" evidence="1">
    <location>
        <position position="1"/>
    </location>
</feature>
<evidence type="ECO:0000313" key="2">
    <source>
        <dbReference type="Proteomes" id="UP001150238"/>
    </source>
</evidence>
<dbReference type="Proteomes" id="UP001150238">
    <property type="component" value="Unassembled WGS sequence"/>
</dbReference>
<dbReference type="EMBL" id="JANVFS010000005">
    <property type="protein sequence ID" value="KAJ4492061.1"/>
    <property type="molecule type" value="Genomic_DNA"/>
</dbReference>
<dbReference type="AlphaFoldDB" id="A0A9W9AYI8"/>
<comment type="caution">
    <text evidence="1">The sequence shown here is derived from an EMBL/GenBank/DDBJ whole genome shotgun (WGS) entry which is preliminary data.</text>
</comment>
<gene>
    <name evidence="1" type="ORF">C8J55DRAFT_419986</name>
</gene>
<organism evidence="1 2">
    <name type="scientific">Lentinula lateritia</name>
    <dbReference type="NCBI Taxonomy" id="40482"/>
    <lineage>
        <taxon>Eukaryota</taxon>
        <taxon>Fungi</taxon>
        <taxon>Dikarya</taxon>
        <taxon>Basidiomycota</taxon>
        <taxon>Agaricomycotina</taxon>
        <taxon>Agaricomycetes</taxon>
        <taxon>Agaricomycetidae</taxon>
        <taxon>Agaricales</taxon>
        <taxon>Marasmiineae</taxon>
        <taxon>Omphalotaceae</taxon>
        <taxon>Lentinula</taxon>
    </lineage>
</organism>
<reference evidence="1" key="2">
    <citation type="journal article" date="2023" name="Proc. Natl. Acad. Sci. U.S.A.">
        <title>A global phylogenomic analysis of the shiitake genus Lentinula.</title>
        <authorList>
            <person name="Sierra-Patev S."/>
            <person name="Min B."/>
            <person name="Naranjo-Ortiz M."/>
            <person name="Looney B."/>
            <person name="Konkel Z."/>
            <person name="Slot J.C."/>
            <person name="Sakamoto Y."/>
            <person name="Steenwyk J.L."/>
            <person name="Rokas A."/>
            <person name="Carro J."/>
            <person name="Camarero S."/>
            <person name="Ferreira P."/>
            <person name="Molpeceres G."/>
            <person name="Ruiz-Duenas F.J."/>
            <person name="Serrano A."/>
            <person name="Henrissat B."/>
            <person name="Drula E."/>
            <person name="Hughes K.W."/>
            <person name="Mata J.L."/>
            <person name="Ishikawa N.K."/>
            <person name="Vargas-Isla R."/>
            <person name="Ushijima S."/>
            <person name="Smith C.A."/>
            <person name="Donoghue J."/>
            <person name="Ahrendt S."/>
            <person name="Andreopoulos W."/>
            <person name="He G."/>
            <person name="LaButti K."/>
            <person name="Lipzen A."/>
            <person name="Ng V."/>
            <person name="Riley R."/>
            <person name="Sandor L."/>
            <person name="Barry K."/>
            <person name="Martinez A.T."/>
            <person name="Xiao Y."/>
            <person name="Gibbons J.G."/>
            <person name="Terashima K."/>
            <person name="Grigoriev I.V."/>
            <person name="Hibbett D."/>
        </authorList>
    </citation>
    <scope>NUCLEOTIDE SEQUENCE</scope>
    <source>
        <strain evidence="1">Sp2 HRB7682 ss15</strain>
    </source>
</reference>
<name>A0A9W9AYI8_9AGAR</name>